<dbReference type="FunFam" id="1.10.238.10:FF:000178">
    <property type="entry name" value="Calmodulin-2 A"/>
    <property type="match status" value="1"/>
</dbReference>
<proteinExistence type="inferred from homology"/>
<keyword evidence="12" id="KW-0067">ATP-binding</keyword>
<dbReference type="Pfam" id="PF13499">
    <property type="entry name" value="EF-hand_7"/>
    <property type="match status" value="1"/>
</dbReference>
<keyword evidence="19" id="KW-1185">Reference proteome</keyword>
<dbReference type="Gene3D" id="1.10.238.10">
    <property type="entry name" value="EF-hand"/>
    <property type="match status" value="1"/>
</dbReference>
<dbReference type="SMART" id="SM00054">
    <property type="entry name" value="EFh"/>
    <property type="match status" value="3"/>
</dbReference>
<comment type="caution">
    <text evidence="18">The sequence shown here is derived from an EMBL/GenBank/DDBJ whole genome shotgun (WGS) entry which is preliminary data.</text>
</comment>
<evidence type="ECO:0000256" key="12">
    <source>
        <dbReference type="ARBA" id="ARBA00022840"/>
    </source>
</evidence>
<evidence type="ECO:0000256" key="11">
    <source>
        <dbReference type="ARBA" id="ARBA00022837"/>
    </source>
</evidence>
<keyword evidence="8" id="KW-0677">Repeat</keyword>
<feature type="domain" description="EF-hand" evidence="17">
    <location>
        <begin position="309"/>
        <end position="343"/>
    </location>
</feature>
<comment type="subcellular location">
    <subcellularLocation>
        <location evidence="2">Cytoplasm</location>
        <location evidence="2">Cytoskeleton</location>
    </subcellularLocation>
</comment>
<organism evidence="18 19">
    <name type="scientific">Blepharisma stoltei</name>
    <dbReference type="NCBI Taxonomy" id="1481888"/>
    <lineage>
        <taxon>Eukaryota</taxon>
        <taxon>Sar</taxon>
        <taxon>Alveolata</taxon>
        <taxon>Ciliophora</taxon>
        <taxon>Postciliodesmatophora</taxon>
        <taxon>Heterotrichea</taxon>
        <taxon>Heterotrichida</taxon>
        <taxon>Blepharismidae</taxon>
        <taxon>Blepharisma</taxon>
    </lineage>
</organism>
<evidence type="ECO:0000256" key="2">
    <source>
        <dbReference type="ARBA" id="ARBA00004245"/>
    </source>
</evidence>
<comment type="similarity">
    <text evidence="14">Belongs to the protein kinase superfamily. Ser/Thr protein kinase family. CDPK subfamily.</text>
</comment>
<dbReference type="InterPro" id="IPR050205">
    <property type="entry name" value="CDPK_Ser/Thr_kinases"/>
</dbReference>
<dbReference type="Pfam" id="PF00036">
    <property type="entry name" value="EF-hand_1"/>
    <property type="match status" value="1"/>
</dbReference>
<evidence type="ECO:0000256" key="3">
    <source>
        <dbReference type="ARBA" id="ARBA00005253"/>
    </source>
</evidence>
<evidence type="ECO:0000256" key="1">
    <source>
        <dbReference type="ARBA" id="ARBA00001946"/>
    </source>
</evidence>
<dbReference type="Pfam" id="PF00069">
    <property type="entry name" value="Pkinase"/>
    <property type="match status" value="1"/>
</dbReference>
<evidence type="ECO:0000256" key="5">
    <source>
        <dbReference type="ARBA" id="ARBA00022490"/>
    </source>
</evidence>
<evidence type="ECO:0000313" key="18">
    <source>
        <dbReference type="EMBL" id="CAG9313423.1"/>
    </source>
</evidence>
<keyword evidence="6" id="KW-0723">Serine/threonine-protein kinase</keyword>
<evidence type="ECO:0000256" key="8">
    <source>
        <dbReference type="ARBA" id="ARBA00022737"/>
    </source>
</evidence>
<comment type="similarity">
    <text evidence="3">Belongs to the centrin family.</text>
</comment>
<evidence type="ECO:0000259" key="16">
    <source>
        <dbReference type="PROSITE" id="PS50011"/>
    </source>
</evidence>
<dbReference type="FunFam" id="1.10.510.10:FF:000571">
    <property type="entry name" value="Maternal embryonic leucine zipper kinase"/>
    <property type="match status" value="1"/>
</dbReference>
<evidence type="ECO:0000256" key="6">
    <source>
        <dbReference type="ARBA" id="ARBA00022527"/>
    </source>
</evidence>
<dbReference type="InterPro" id="IPR011009">
    <property type="entry name" value="Kinase-like_dom_sf"/>
</dbReference>
<dbReference type="InterPro" id="IPR011992">
    <property type="entry name" value="EF-hand-dom_pair"/>
</dbReference>
<dbReference type="AlphaFoldDB" id="A0AAU9IMM6"/>
<gene>
    <name evidence="18" type="ORF">BSTOLATCC_MIC8691</name>
</gene>
<name>A0AAU9IMM6_9CILI</name>
<dbReference type="SUPFAM" id="SSF47473">
    <property type="entry name" value="EF-hand"/>
    <property type="match status" value="1"/>
</dbReference>
<dbReference type="EMBL" id="CAJZBQ010000010">
    <property type="protein sequence ID" value="CAG9313423.1"/>
    <property type="molecule type" value="Genomic_DNA"/>
</dbReference>
<dbReference type="GO" id="GO:0005524">
    <property type="term" value="F:ATP binding"/>
    <property type="evidence" value="ECO:0007669"/>
    <property type="project" value="UniProtKB-KW"/>
</dbReference>
<reference evidence="18" key="1">
    <citation type="submission" date="2021-09" db="EMBL/GenBank/DDBJ databases">
        <authorList>
            <consortium name="AG Swart"/>
            <person name="Singh M."/>
            <person name="Singh A."/>
            <person name="Seah K."/>
            <person name="Emmerich C."/>
        </authorList>
    </citation>
    <scope>NUCLEOTIDE SEQUENCE</scope>
    <source>
        <strain evidence="18">ATCC30299</strain>
    </source>
</reference>
<dbReference type="Gene3D" id="1.10.510.10">
    <property type="entry name" value="Transferase(Phosphotransferase) domain 1"/>
    <property type="match status" value="1"/>
</dbReference>
<dbReference type="InterPro" id="IPR018247">
    <property type="entry name" value="EF_Hand_1_Ca_BS"/>
</dbReference>
<feature type="domain" description="Protein kinase" evidence="16">
    <location>
        <begin position="1"/>
        <end position="227"/>
    </location>
</feature>
<keyword evidence="7" id="KW-0808">Transferase</keyword>
<dbReference type="GO" id="GO:0005856">
    <property type="term" value="C:cytoskeleton"/>
    <property type="evidence" value="ECO:0007669"/>
    <property type="project" value="UniProtKB-SubCell"/>
</dbReference>
<dbReference type="InterPro" id="IPR000719">
    <property type="entry name" value="Prot_kinase_dom"/>
</dbReference>
<dbReference type="PROSITE" id="PS50222">
    <property type="entry name" value="EF_HAND_2"/>
    <property type="match status" value="3"/>
</dbReference>
<evidence type="ECO:0000256" key="4">
    <source>
        <dbReference type="ARBA" id="ARBA00011245"/>
    </source>
</evidence>
<dbReference type="Gene3D" id="3.30.200.20">
    <property type="entry name" value="Phosphorylase Kinase, domain 1"/>
    <property type="match status" value="1"/>
</dbReference>
<dbReference type="Proteomes" id="UP001162131">
    <property type="component" value="Unassembled WGS sequence"/>
</dbReference>
<evidence type="ECO:0000313" key="19">
    <source>
        <dbReference type="Proteomes" id="UP001162131"/>
    </source>
</evidence>
<protein>
    <recommendedName>
        <fullName evidence="20">Calcium-dependent protein kinase</fullName>
    </recommendedName>
</protein>
<dbReference type="InterPro" id="IPR002048">
    <property type="entry name" value="EF_hand_dom"/>
</dbReference>
<evidence type="ECO:0000256" key="13">
    <source>
        <dbReference type="ARBA" id="ARBA00023212"/>
    </source>
</evidence>
<feature type="domain" description="EF-hand" evidence="17">
    <location>
        <begin position="273"/>
        <end position="308"/>
    </location>
</feature>
<dbReference type="GO" id="GO:0004674">
    <property type="term" value="F:protein serine/threonine kinase activity"/>
    <property type="evidence" value="ECO:0007669"/>
    <property type="project" value="UniProtKB-KW"/>
</dbReference>
<feature type="domain" description="EF-hand" evidence="17">
    <location>
        <begin position="344"/>
        <end position="379"/>
    </location>
</feature>
<evidence type="ECO:0000256" key="14">
    <source>
        <dbReference type="ARBA" id="ARBA00024334"/>
    </source>
</evidence>
<dbReference type="PROSITE" id="PS00018">
    <property type="entry name" value="EF_HAND_1"/>
    <property type="match status" value="3"/>
</dbReference>
<evidence type="ECO:0000256" key="10">
    <source>
        <dbReference type="ARBA" id="ARBA00022777"/>
    </source>
</evidence>
<accession>A0AAU9IMM6</accession>
<evidence type="ECO:0008006" key="20">
    <source>
        <dbReference type="Google" id="ProtNLM"/>
    </source>
</evidence>
<evidence type="ECO:0000259" key="17">
    <source>
        <dbReference type="PROSITE" id="PS50222"/>
    </source>
</evidence>
<dbReference type="PROSITE" id="PS50011">
    <property type="entry name" value="PROTEIN_KINASE_DOM"/>
    <property type="match status" value="1"/>
</dbReference>
<evidence type="ECO:0000256" key="9">
    <source>
        <dbReference type="ARBA" id="ARBA00022741"/>
    </source>
</evidence>
<dbReference type="PANTHER" id="PTHR24349">
    <property type="entry name" value="SERINE/THREONINE-PROTEIN KINASE"/>
    <property type="match status" value="1"/>
</dbReference>
<keyword evidence="5" id="KW-0963">Cytoplasm</keyword>
<evidence type="ECO:0000256" key="7">
    <source>
        <dbReference type="ARBA" id="ARBA00022679"/>
    </source>
</evidence>
<keyword evidence="10" id="KW-0418">Kinase</keyword>
<comment type="cofactor">
    <cofactor evidence="1">
        <name>Mg(2+)</name>
        <dbReference type="ChEBI" id="CHEBI:18420"/>
    </cofactor>
</comment>
<comment type="subunit">
    <text evidence="4">Monomer.</text>
</comment>
<comment type="function">
    <text evidence="15">Plays a fundamental role in microtubule organizing center structure and function. Component of the infraciliary lattice (ICL) and the ciliary basal bodies.</text>
</comment>
<keyword evidence="9" id="KW-0547">Nucleotide-binding</keyword>
<keyword evidence="11" id="KW-0106">Calcium</keyword>
<sequence length="415" mass="47763">MKYKIIEEYHKYQEHWTTKVSEQLKTLQSLDHPNIVKIFQIVETSSKVYFIKEFCSGGGLLEKVIETKQISENQAAKYIRDILDVINYCHSKDIAIQDLNPGHILLDSKNENANIKVAVGKLKEDNFLKKSIANTCYLAPEMFRGEYGNEVDIWSCGVILYTLIFGRPPFHGKTREKIIESINKGLNFTDETWDNASDELKDLISKMLEKNTENRISARDALEHPWIKSRSANLVPDRAAATDVLSRLSKFNAKSQIQKSILNFISYHTTSAREEKELKETFKSIDENGDGKLSSDEIYKAFKSMRLGSKEETNSVMIKCDRDGNGYIEYSEFITGVLQWDKKIHEKQLREIFKNYDTNGDGLLSIEELKECVVGVKGKEWENFLDDMNIGEKHLISVSELESYFQSKFLISKED</sequence>
<dbReference type="SUPFAM" id="SSF56112">
    <property type="entry name" value="Protein kinase-like (PK-like)"/>
    <property type="match status" value="1"/>
</dbReference>
<dbReference type="CDD" id="cd00051">
    <property type="entry name" value="EFh"/>
    <property type="match status" value="1"/>
</dbReference>
<keyword evidence="13" id="KW-0206">Cytoskeleton</keyword>
<evidence type="ECO:0000256" key="15">
    <source>
        <dbReference type="ARBA" id="ARBA00025692"/>
    </source>
</evidence>
<dbReference type="GO" id="GO:0005509">
    <property type="term" value="F:calcium ion binding"/>
    <property type="evidence" value="ECO:0007669"/>
    <property type="project" value="InterPro"/>
</dbReference>